<comment type="caution">
    <text evidence="1">The sequence shown here is derived from an EMBL/GenBank/DDBJ whole genome shotgun (WGS) entry which is preliminary data.</text>
</comment>
<dbReference type="Proteomes" id="UP001292216">
    <property type="component" value="Unassembled WGS sequence"/>
</dbReference>
<sequence length="80" mass="9810">MYAEDLSESMQLMEWVWQRDDRALRNLGRYEYFIRGSEARAGKDSLFKRKKQKNLDNNDFHSQLDMIRWFHPSRSFTLFT</sequence>
<accession>A0ABU5PER7</accession>
<proteinExistence type="predicted"/>
<keyword evidence="2" id="KW-1185">Reference proteome</keyword>
<evidence type="ECO:0000313" key="2">
    <source>
        <dbReference type="Proteomes" id="UP001292216"/>
    </source>
</evidence>
<reference evidence="1 2" key="1">
    <citation type="submission" date="2023-12" db="EMBL/GenBank/DDBJ databases">
        <title>Whole genome sequencing of Paenibacillus phoenicis isolated from the Phoenix Mars Lander spacecraft assembly facility.</title>
        <authorList>
            <person name="Garcia A."/>
            <person name="Venkateswaran K."/>
        </authorList>
    </citation>
    <scope>NUCLEOTIDE SEQUENCE [LARGE SCALE GENOMIC DNA]</scope>
    <source>
        <strain evidence="1 2">3PO2SA</strain>
    </source>
</reference>
<dbReference type="RefSeq" id="WP_260069745.1">
    <property type="nucleotide sequence ID" value="NZ_CBCSKM010000024.1"/>
</dbReference>
<evidence type="ECO:0000313" key="1">
    <source>
        <dbReference type="EMBL" id="MEA3568416.1"/>
    </source>
</evidence>
<name>A0ABU5PER7_9BACL</name>
<organism evidence="1 2">
    <name type="scientific">Paenibacillus phoenicis</name>
    <dbReference type="NCBI Taxonomy" id="554117"/>
    <lineage>
        <taxon>Bacteria</taxon>
        <taxon>Bacillati</taxon>
        <taxon>Bacillota</taxon>
        <taxon>Bacilli</taxon>
        <taxon>Bacillales</taxon>
        <taxon>Paenibacillaceae</taxon>
        <taxon>Paenibacillus</taxon>
    </lineage>
</organism>
<protein>
    <submittedName>
        <fullName evidence="1">Uncharacterized protein</fullName>
    </submittedName>
</protein>
<dbReference type="EMBL" id="JAYERP010000001">
    <property type="protein sequence ID" value="MEA3568416.1"/>
    <property type="molecule type" value="Genomic_DNA"/>
</dbReference>
<gene>
    <name evidence="1" type="ORF">U9M73_00185</name>
</gene>